<evidence type="ECO:0000313" key="3">
    <source>
        <dbReference type="Proteomes" id="UP000054166"/>
    </source>
</evidence>
<evidence type="ECO:0000313" key="2">
    <source>
        <dbReference type="EMBL" id="KIM76767.1"/>
    </source>
</evidence>
<evidence type="ECO:0008006" key="4">
    <source>
        <dbReference type="Google" id="ProtNLM"/>
    </source>
</evidence>
<accession>A0A0C3BHD5</accession>
<reference evidence="2 3" key="1">
    <citation type="submission" date="2014-04" db="EMBL/GenBank/DDBJ databases">
        <authorList>
            <consortium name="DOE Joint Genome Institute"/>
            <person name="Kuo A."/>
            <person name="Tarkka M."/>
            <person name="Buscot F."/>
            <person name="Kohler A."/>
            <person name="Nagy L.G."/>
            <person name="Floudas D."/>
            <person name="Copeland A."/>
            <person name="Barry K.W."/>
            <person name="Cichocki N."/>
            <person name="Veneault-Fourrey C."/>
            <person name="LaButti K."/>
            <person name="Lindquist E.A."/>
            <person name="Lipzen A."/>
            <person name="Lundell T."/>
            <person name="Morin E."/>
            <person name="Murat C."/>
            <person name="Sun H."/>
            <person name="Tunlid A."/>
            <person name="Henrissat B."/>
            <person name="Grigoriev I.V."/>
            <person name="Hibbett D.S."/>
            <person name="Martin F."/>
            <person name="Nordberg H.P."/>
            <person name="Cantor M.N."/>
            <person name="Hua S.X."/>
        </authorList>
    </citation>
    <scope>NUCLEOTIDE SEQUENCE [LARGE SCALE GENOMIC DNA]</scope>
    <source>
        <strain evidence="2 3">F 1598</strain>
    </source>
</reference>
<dbReference type="HOGENOM" id="CLU_2832032_0_0_1"/>
<feature type="signal peptide" evidence="1">
    <location>
        <begin position="1"/>
        <end position="20"/>
    </location>
</feature>
<keyword evidence="1" id="KW-0732">Signal</keyword>
<dbReference type="AlphaFoldDB" id="A0A0C3BHD5"/>
<feature type="chain" id="PRO_5002161803" description="Hydrophobin" evidence="1">
    <location>
        <begin position="21"/>
        <end position="71"/>
    </location>
</feature>
<protein>
    <recommendedName>
        <fullName evidence="4">Hydrophobin</fullName>
    </recommendedName>
</protein>
<dbReference type="InParanoid" id="A0A0C3BHD5"/>
<organism evidence="2 3">
    <name type="scientific">Piloderma croceum (strain F 1598)</name>
    <dbReference type="NCBI Taxonomy" id="765440"/>
    <lineage>
        <taxon>Eukaryota</taxon>
        <taxon>Fungi</taxon>
        <taxon>Dikarya</taxon>
        <taxon>Basidiomycota</taxon>
        <taxon>Agaricomycotina</taxon>
        <taxon>Agaricomycetes</taxon>
        <taxon>Agaricomycetidae</taxon>
        <taxon>Atheliales</taxon>
        <taxon>Atheliaceae</taxon>
        <taxon>Piloderma</taxon>
    </lineage>
</organism>
<name>A0A0C3BHD5_PILCF</name>
<reference evidence="3" key="2">
    <citation type="submission" date="2015-01" db="EMBL/GenBank/DDBJ databases">
        <title>Evolutionary Origins and Diversification of the Mycorrhizal Mutualists.</title>
        <authorList>
            <consortium name="DOE Joint Genome Institute"/>
            <consortium name="Mycorrhizal Genomics Consortium"/>
            <person name="Kohler A."/>
            <person name="Kuo A."/>
            <person name="Nagy L.G."/>
            <person name="Floudas D."/>
            <person name="Copeland A."/>
            <person name="Barry K.W."/>
            <person name="Cichocki N."/>
            <person name="Veneault-Fourrey C."/>
            <person name="LaButti K."/>
            <person name="Lindquist E.A."/>
            <person name="Lipzen A."/>
            <person name="Lundell T."/>
            <person name="Morin E."/>
            <person name="Murat C."/>
            <person name="Riley R."/>
            <person name="Ohm R."/>
            <person name="Sun H."/>
            <person name="Tunlid A."/>
            <person name="Henrissat B."/>
            <person name="Grigoriev I.V."/>
            <person name="Hibbett D.S."/>
            <person name="Martin F."/>
        </authorList>
    </citation>
    <scope>NUCLEOTIDE SEQUENCE [LARGE SCALE GENOMIC DNA]</scope>
    <source>
        <strain evidence="3">F 1598</strain>
    </source>
</reference>
<evidence type="ECO:0000256" key="1">
    <source>
        <dbReference type="SAM" id="SignalP"/>
    </source>
</evidence>
<dbReference type="EMBL" id="KN833031">
    <property type="protein sequence ID" value="KIM76767.1"/>
    <property type="molecule type" value="Genomic_DNA"/>
</dbReference>
<proteinExistence type="predicted"/>
<sequence>MKFLKSASFFALSLAMYSSASVIRRDDQCIGEGFPCQTLIPDLLVCCDGLGCAGLLGLVGPVGLCEYGVGE</sequence>
<keyword evidence="3" id="KW-1185">Reference proteome</keyword>
<gene>
    <name evidence="2" type="ORF">PILCRDRAFT_825991</name>
</gene>
<dbReference type="Proteomes" id="UP000054166">
    <property type="component" value="Unassembled WGS sequence"/>
</dbReference>